<evidence type="ECO:0000256" key="16">
    <source>
        <dbReference type="SAM" id="MobiDB-lite"/>
    </source>
</evidence>
<evidence type="ECO:0000256" key="6">
    <source>
        <dbReference type="ARBA" id="ARBA00022679"/>
    </source>
</evidence>
<evidence type="ECO:0000313" key="20">
    <source>
        <dbReference type="Proteomes" id="UP000094527"/>
    </source>
</evidence>
<keyword evidence="14 17" id="KW-0472">Membrane</keyword>
<evidence type="ECO:0000256" key="15">
    <source>
        <dbReference type="PROSITE-ProRule" id="PRU00175"/>
    </source>
</evidence>
<accession>A0A1D2MKX2</accession>
<feature type="transmembrane region" description="Helical" evidence="17">
    <location>
        <begin position="57"/>
        <end position="74"/>
    </location>
</feature>
<feature type="transmembrane region" description="Helical" evidence="17">
    <location>
        <begin position="7"/>
        <end position="37"/>
    </location>
</feature>
<keyword evidence="9 15" id="KW-0863">Zinc-finger</keyword>
<keyword evidence="12" id="KW-0862">Zinc</keyword>
<feature type="region of interest" description="Disordered" evidence="16">
    <location>
        <begin position="376"/>
        <end position="468"/>
    </location>
</feature>
<protein>
    <recommendedName>
        <fullName evidence="5">RING-type E3 ubiquitin transferase</fullName>
        <ecNumber evidence="5">2.3.2.27</ecNumber>
    </recommendedName>
</protein>
<dbReference type="UniPathway" id="UPA00143"/>
<feature type="compositionally biased region" description="Low complexity" evidence="16">
    <location>
        <begin position="554"/>
        <end position="596"/>
    </location>
</feature>
<dbReference type="EMBL" id="LJIJ01000936">
    <property type="protein sequence ID" value="ODM93667.1"/>
    <property type="molecule type" value="Genomic_DNA"/>
</dbReference>
<dbReference type="InterPro" id="IPR057992">
    <property type="entry name" value="TPR_SYVN1_N"/>
</dbReference>
<evidence type="ECO:0000313" key="19">
    <source>
        <dbReference type="EMBL" id="ODM93667.1"/>
    </source>
</evidence>
<dbReference type="Pfam" id="PF25563">
    <property type="entry name" value="TPR_SYVN1_N"/>
    <property type="match status" value="1"/>
</dbReference>
<dbReference type="InterPro" id="IPR058051">
    <property type="entry name" value="Znf_RING_synoviolin"/>
</dbReference>
<evidence type="ECO:0000259" key="18">
    <source>
        <dbReference type="PROSITE" id="PS50089"/>
    </source>
</evidence>
<dbReference type="OMA" id="PGMGAPF"/>
<evidence type="ECO:0000256" key="1">
    <source>
        <dbReference type="ARBA" id="ARBA00000900"/>
    </source>
</evidence>
<comment type="catalytic activity">
    <reaction evidence="1">
        <text>S-ubiquitinyl-[E2 ubiquitin-conjugating enzyme]-L-cysteine + [acceptor protein]-L-lysine = [E2 ubiquitin-conjugating enzyme]-L-cysteine + N(6)-ubiquitinyl-[acceptor protein]-L-lysine.</text>
        <dbReference type="EC" id="2.3.2.27"/>
    </reaction>
</comment>
<comment type="pathway">
    <text evidence="3">Protein modification; protein ubiquitination.</text>
</comment>
<dbReference type="GO" id="GO:0016567">
    <property type="term" value="P:protein ubiquitination"/>
    <property type="evidence" value="ECO:0007669"/>
    <property type="project" value="UniProtKB-UniPathway"/>
</dbReference>
<evidence type="ECO:0000256" key="14">
    <source>
        <dbReference type="ARBA" id="ARBA00023136"/>
    </source>
</evidence>
<feature type="transmembrane region" description="Helical" evidence="17">
    <location>
        <begin position="230"/>
        <end position="251"/>
    </location>
</feature>
<dbReference type="GO" id="GO:0061630">
    <property type="term" value="F:ubiquitin protein ligase activity"/>
    <property type="evidence" value="ECO:0007669"/>
    <property type="project" value="UniProtKB-EC"/>
</dbReference>
<dbReference type="AlphaFoldDB" id="A0A1D2MKX2"/>
<comment type="caution">
    <text evidence="19">The sequence shown here is derived from an EMBL/GenBank/DDBJ whole genome shotgun (WGS) entry which is preliminary data.</text>
</comment>
<feature type="transmembrane region" description="Helical" evidence="17">
    <location>
        <begin position="189"/>
        <end position="210"/>
    </location>
</feature>
<dbReference type="SMART" id="SM00184">
    <property type="entry name" value="RING"/>
    <property type="match status" value="1"/>
</dbReference>
<organism evidence="19 20">
    <name type="scientific">Orchesella cincta</name>
    <name type="common">Springtail</name>
    <name type="synonym">Podura cincta</name>
    <dbReference type="NCBI Taxonomy" id="48709"/>
    <lineage>
        <taxon>Eukaryota</taxon>
        <taxon>Metazoa</taxon>
        <taxon>Ecdysozoa</taxon>
        <taxon>Arthropoda</taxon>
        <taxon>Hexapoda</taxon>
        <taxon>Collembola</taxon>
        <taxon>Entomobryomorpha</taxon>
        <taxon>Entomobryoidea</taxon>
        <taxon>Orchesellidae</taxon>
        <taxon>Orchesellinae</taxon>
        <taxon>Orchesella</taxon>
    </lineage>
</organism>
<evidence type="ECO:0000256" key="13">
    <source>
        <dbReference type="ARBA" id="ARBA00022989"/>
    </source>
</evidence>
<feature type="compositionally biased region" description="Low complexity" evidence="16">
    <location>
        <begin position="636"/>
        <end position="650"/>
    </location>
</feature>
<evidence type="ECO:0000256" key="8">
    <source>
        <dbReference type="ARBA" id="ARBA00022723"/>
    </source>
</evidence>
<dbReference type="Gene3D" id="3.30.40.10">
    <property type="entry name" value="Zinc/RING finger domain, C3HC4 (zinc finger)"/>
    <property type="match status" value="1"/>
</dbReference>
<name>A0A1D2MKX2_ORCCI</name>
<dbReference type="PANTHER" id="PTHR22763:SF184">
    <property type="entry name" value="E3 UBIQUITIN-PROTEIN LIGASE SYNOVIOLIN"/>
    <property type="match status" value="1"/>
</dbReference>
<reference evidence="19 20" key="1">
    <citation type="journal article" date="2016" name="Genome Biol. Evol.">
        <title>Gene Family Evolution Reflects Adaptation to Soil Environmental Stressors in the Genome of the Collembolan Orchesella cincta.</title>
        <authorList>
            <person name="Faddeeva-Vakhrusheva A."/>
            <person name="Derks M.F."/>
            <person name="Anvar S.Y."/>
            <person name="Agamennone V."/>
            <person name="Suring W."/>
            <person name="Smit S."/>
            <person name="van Straalen N.M."/>
            <person name="Roelofs D."/>
        </authorList>
    </citation>
    <scope>NUCLEOTIDE SEQUENCE [LARGE SCALE GENOMIC DNA]</scope>
    <source>
        <tissue evidence="19">Mixed pool</tissue>
    </source>
</reference>
<evidence type="ECO:0000256" key="11">
    <source>
        <dbReference type="ARBA" id="ARBA00022824"/>
    </source>
</evidence>
<dbReference type="InterPro" id="IPR050731">
    <property type="entry name" value="HRD1_E3_ubiq-ligases"/>
</dbReference>
<dbReference type="Proteomes" id="UP000094527">
    <property type="component" value="Unassembled WGS sequence"/>
</dbReference>
<keyword evidence="7 17" id="KW-0812">Transmembrane</keyword>
<feature type="region of interest" description="Disordered" evidence="16">
    <location>
        <begin position="551"/>
        <end position="677"/>
    </location>
</feature>
<evidence type="ECO:0000256" key="17">
    <source>
        <dbReference type="SAM" id="Phobius"/>
    </source>
</evidence>
<evidence type="ECO:0000256" key="9">
    <source>
        <dbReference type="ARBA" id="ARBA00022771"/>
    </source>
</evidence>
<keyword evidence="20" id="KW-1185">Reference proteome</keyword>
<dbReference type="EC" id="2.3.2.27" evidence="5"/>
<evidence type="ECO:0000256" key="3">
    <source>
        <dbReference type="ARBA" id="ARBA00004906"/>
    </source>
</evidence>
<dbReference type="GO" id="GO:0043161">
    <property type="term" value="P:proteasome-mediated ubiquitin-dependent protein catabolic process"/>
    <property type="evidence" value="ECO:0007669"/>
    <property type="project" value="TreeGrafter"/>
</dbReference>
<sequence>VERLEKVVVNLLFTIRVTIWIVLCAILTSMVVGNAFYQKKQFYPTVVYITKSKPSMAVIYAQALLFVVMMGKLFRKLFFGQLRPAEFEHLVERSWYAVTETCLAFTVFRDDFSPKFLALFTLLLFLKSFHWLAEERVDYMERSPVITWVFHVRVLSLLSLLLISDLYFVNAAYHSTMTKGASVQLVFGFEYAILTTIVMNTLAKYIFHVIDMQNETPWENKAVFVLHTEVIIGFVKVCLYVLFVMIMVRIYTLPLFALRPTYLALRSFKKALNDVIMSRRAINNMNNLYPDVTQEELANTDNVCIICREEMTGGAKKLPCNHIFHVSCLRSWFQRQQTCPTCRLNVLRAPLPGSTANVQNNAAPAAAAARNFGQFQFPGFGQQQGFPPQQAQPFAWGNIPGWPPQQQQQPAGAQQNGDNNQGQPGANAAPGANDAGRAQDANANANNAAGGGGAEAGRPQFRFNVTPGVGSANQSFPFPIPPMPYIPMVPPPPPLLQTTGLTDEELQQMEGNMRENIEARLQCLRNVQILLDSAVVQMQQYATVVDRLNVNNPSRTATNSSASTSGTTDFRENSNSASSPSSTSASTSNNNSSSTPVERQKSTPNGGTGAGDGEPPVVEKTVHPAAAGPSRVPQESASSTSSSSSTATASGINPTEQDEIRKRRLQKFTNNTTAGAQ</sequence>
<dbReference type="PANTHER" id="PTHR22763">
    <property type="entry name" value="RING ZINC FINGER PROTEIN"/>
    <property type="match status" value="1"/>
</dbReference>
<keyword evidence="8" id="KW-0479">Metal-binding</keyword>
<evidence type="ECO:0000256" key="7">
    <source>
        <dbReference type="ARBA" id="ARBA00022692"/>
    </source>
</evidence>
<keyword evidence="10" id="KW-0833">Ubl conjugation pathway</keyword>
<dbReference type="SUPFAM" id="SSF57850">
    <property type="entry name" value="RING/U-box"/>
    <property type="match status" value="1"/>
</dbReference>
<comment type="subcellular location">
    <subcellularLocation>
        <location evidence="2">Endoplasmic reticulum membrane</location>
        <topology evidence="2">Multi-pass membrane protein</topology>
    </subcellularLocation>
</comment>
<dbReference type="GO" id="GO:0036503">
    <property type="term" value="P:ERAD pathway"/>
    <property type="evidence" value="ECO:0007669"/>
    <property type="project" value="TreeGrafter"/>
</dbReference>
<feature type="compositionally biased region" description="Low complexity" evidence="16">
    <location>
        <begin position="376"/>
        <end position="448"/>
    </location>
</feature>
<comment type="similarity">
    <text evidence="4">Belongs to the HRD1 family.</text>
</comment>
<proteinExistence type="inferred from homology"/>
<dbReference type="OrthoDB" id="7759664at2759"/>
<dbReference type="Pfam" id="PF13639">
    <property type="entry name" value="zf-RING_2"/>
    <property type="match status" value="1"/>
</dbReference>
<feature type="domain" description="RING-type" evidence="18">
    <location>
        <begin position="304"/>
        <end position="343"/>
    </location>
</feature>
<dbReference type="PROSITE" id="PS50089">
    <property type="entry name" value="ZF_RING_2"/>
    <property type="match status" value="1"/>
</dbReference>
<dbReference type="InterPro" id="IPR013083">
    <property type="entry name" value="Znf_RING/FYVE/PHD"/>
</dbReference>
<gene>
    <name evidence="19" type="ORF">Ocin01_13016</name>
</gene>
<dbReference type="GO" id="GO:0008270">
    <property type="term" value="F:zinc ion binding"/>
    <property type="evidence" value="ECO:0007669"/>
    <property type="project" value="UniProtKB-KW"/>
</dbReference>
<evidence type="ECO:0000256" key="12">
    <source>
        <dbReference type="ARBA" id="ARBA00022833"/>
    </source>
</evidence>
<feature type="transmembrane region" description="Helical" evidence="17">
    <location>
        <begin position="145"/>
        <end position="168"/>
    </location>
</feature>
<evidence type="ECO:0000256" key="10">
    <source>
        <dbReference type="ARBA" id="ARBA00022786"/>
    </source>
</evidence>
<keyword evidence="13 17" id="KW-1133">Transmembrane helix</keyword>
<dbReference type="InterPro" id="IPR001841">
    <property type="entry name" value="Znf_RING"/>
</dbReference>
<evidence type="ECO:0000256" key="4">
    <source>
        <dbReference type="ARBA" id="ARBA00010089"/>
    </source>
</evidence>
<feature type="non-terminal residue" evidence="19">
    <location>
        <position position="1"/>
    </location>
</feature>
<dbReference type="FunFam" id="3.30.40.10:FF:000088">
    <property type="entry name" value="E3 ubiquitin-protein ligase synoviolin"/>
    <property type="match status" value="1"/>
</dbReference>
<keyword evidence="11" id="KW-0256">Endoplasmic reticulum</keyword>
<feature type="compositionally biased region" description="Polar residues" evidence="16">
    <location>
        <begin position="667"/>
        <end position="677"/>
    </location>
</feature>
<dbReference type="GO" id="GO:0005789">
    <property type="term" value="C:endoplasmic reticulum membrane"/>
    <property type="evidence" value="ECO:0007669"/>
    <property type="project" value="UniProtKB-SubCell"/>
</dbReference>
<evidence type="ECO:0000256" key="2">
    <source>
        <dbReference type="ARBA" id="ARBA00004477"/>
    </source>
</evidence>
<keyword evidence="6" id="KW-0808">Transferase</keyword>
<dbReference type="STRING" id="48709.A0A1D2MKX2"/>
<feature type="transmembrane region" description="Helical" evidence="17">
    <location>
        <begin position="116"/>
        <end position="133"/>
    </location>
</feature>
<dbReference type="CDD" id="cd16479">
    <property type="entry name" value="RING-H2_synoviolin"/>
    <property type="match status" value="1"/>
</dbReference>
<evidence type="ECO:0000256" key="5">
    <source>
        <dbReference type="ARBA" id="ARBA00012483"/>
    </source>
</evidence>